<reference evidence="1 2" key="1">
    <citation type="submission" date="2019-03" db="EMBL/GenBank/DDBJ databases">
        <title>Single cell metagenomics reveals metabolic interactions within the superorganism composed of flagellate Streblomastix strix and complex community of Bacteroidetes bacteria on its surface.</title>
        <authorList>
            <person name="Treitli S.C."/>
            <person name="Kolisko M."/>
            <person name="Husnik F."/>
            <person name="Keeling P."/>
            <person name="Hampl V."/>
        </authorList>
    </citation>
    <scope>NUCLEOTIDE SEQUENCE [LARGE SCALE GENOMIC DNA]</scope>
    <source>
        <strain evidence="1">ST1C</strain>
    </source>
</reference>
<evidence type="ECO:0000313" key="2">
    <source>
        <dbReference type="Proteomes" id="UP000324800"/>
    </source>
</evidence>
<dbReference type="Proteomes" id="UP000324800">
    <property type="component" value="Unassembled WGS sequence"/>
</dbReference>
<protein>
    <submittedName>
        <fullName evidence="1">Uncharacterized protein</fullName>
    </submittedName>
</protein>
<comment type="caution">
    <text evidence="1">The sequence shown here is derived from an EMBL/GenBank/DDBJ whole genome shotgun (WGS) entry which is preliminary data.</text>
</comment>
<gene>
    <name evidence="1" type="ORF">EZS28_025130</name>
</gene>
<name>A0A5J4VA09_9EUKA</name>
<evidence type="ECO:0000313" key="1">
    <source>
        <dbReference type="EMBL" id="KAA6379343.1"/>
    </source>
</evidence>
<accession>A0A5J4VA09</accession>
<proteinExistence type="predicted"/>
<organism evidence="1 2">
    <name type="scientific">Streblomastix strix</name>
    <dbReference type="NCBI Taxonomy" id="222440"/>
    <lineage>
        <taxon>Eukaryota</taxon>
        <taxon>Metamonada</taxon>
        <taxon>Preaxostyla</taxon>
        <taxon>Oxymonadida</taxon>
        <taxon>Streblomastigidae</taxon>
        <taxon>Streblomastix</taxon>
    </lineage>
</organism>
<dbReference type="EMBL" id="SNRW01008557">
    <property type="protein sequence ID" value="KAA6379343.1"/>
    <property type="molecule type" value="Genomic_DNA"/>
</dbReference>
<dbReference type="InterPro" id="IPR043502">
    <property type="entry name" value="DNA/RNA_pol_sf"/>
</dbReference>
<dbReference type="AlphaFoldDB" id="A0A5J4VA09"/>
<dbReference type="SUPFAM" id="SSF56672">
    <property type="entry name" value="DNA/RNA polymerases"/>
    <property type="match status" value="1"/>
</dbReference>
<dbReference type="OrthoDB" id="108312at2759"/>
<sequence>MKKCQRNDGKIVKKVILEKLAKPFVPHILSNKTYKYLLANNLTHLFKPTRYYIIFDIETLEKKVNEKYGDSSQVTATLIPYAIASTVKLANGIHSFYYDIRTDNFLNKWLEQLFEEAKQVKKDNKYIDETIPQYYEVPVIGFNSAKFDASVLFKNLKSKDWIISKYLGSSTIAKQIMVKHQSSSIQLRFVDFKIYSMQNKLMDAVRDFGNGTYKKDRFPHEFINTNNYMNELNKCEPFPIEAFDNKLRNKKLSEVKCKEYLVEAVKHKQRWDYLKHYNILDTRVLIEPIEYLIELMFKYKMDILANISMSQCANAIKYSMTYNGFDINGDYNCESADKPNEITQNFWRAKVDSYIEQDNKKNRDSSNNVTIDDYSYFKELFKNQRRHIYNPRFTWKIRPMLDRIDNKLGHSNDNVIPCCLYCNVYKTNRDQNLMKLMIQLRKYALFKQLPMTLTSDEGYQLLRKGITGGTSNVMHRYKVAGEMRIYYFQFDQENKCVYSIDSDYVMTHVVQLDFHSQYPSVMSNEPKMLNLYTNHIIYMPAQLIEKITDQDRCRQLIYDTNRFFNDPLVINKMLLFVAEIKGHTDERYINEVINWGLILRNIDITTNNETIGEFLYNHLVDHQLLHDKTERKLTNLIDTNNEVMNFNNYYLWLLIDTCHLVIDEIVSVATFTKHSNFNSFVKKFMNLRQLAKDAKNEGLGQFRKLILNSAFGGDALNSEKYSNT</sequence>